<gene>
    <name evidence="1" type="ORF">DFH08DRAFT_703827</name>
</gene>
<evidence type="ECO:0000313" key="1">
    <source>
        <dbReference type="EMBL" id="KAJ7342317.1"/>
    </source>
</evidence>
<dbReference type="Proteomes" id="UP001218218">
    <property type="component" value="Unassembled WGS sequence"/>
</dbReference>
<organism evidence="1 2">
    <name type="scientific">Mycena albidolilacea</name>
    <dbReference type="NCBI Taxonomy" id="1033008"/>
    <lineage>
        <taxon>Eukaryota</taxon>
        <taxon>Fungi</taxon>
        <taxon>Dikarya</taxon>
        <taxon>Basidiomycota</taxon>
        <taxon>Agaricomycotina</taxon>
        <taxon>Agaricomycetes</taxon>
        <taxon>Agaricomycetidae</taxon>
        <taxon>Agaricales</taxon>
        <taxon>Marasmiineae</taxon>
        <taxon>Mycenaceae</taxon>
        <taxon>Mycena</taxon>
    </lineage>
</organism>
<evidence type="ECO:0000313" key="2">
    <source>
        <dbReference type="Proteomes" id="UP001218218"/>
    </source>
</evidence>
<reference evidence="1" key="1">
    <citation type="submission" date="2023-03" db="EMBL/GenBank/DDBJ databases">
        <title>Massive genome expansion in bonnet fungi (Mycena s.s.) driven by repeated elements and novel gene families across ecological guilds.</title>
        <authorList>
            <consortium name="Lawrence Berkeley National Laboratory"/>
            <person name="Harder C.B."/>
            <person name="Miyauchi S."/>
            <person name="Viragh M."/>
            <person name="Kuo A."/>
            <person name="Thoen E."/>
            <person name="Andreopoulos B."/>
            <person name="Lu D."/>
            <person name="Skrede I."/>
            <person name="Drula E."/>
            <person name="Henrissat B."/>
            <person name="Morin E."/>
            <person name="Kohler A."/>
            <person name="Barry K."/>
            <person name="LaButti K."/>
            <person name="Morin E."/>
            <person name="Salamov A."/>
            <person name="Lipzen A."/>
            <person name="Mereny Z."/>
            <person name="Hegedus B."/>
            <person name="Baldrian P."/>
            <person name="Stursova M."/>
            <person name="Weitz H."/>
            <person name="Taylor A."/>
            <person name="Grigoriev I.V."/>
            <person name="Nagy L.G."/>
            <person name="Martin F."/>
            <person name="Kauserud H."/>
        </authorList>
    </citation>
    <scope>NUCLEOTIDE SEQUENCE</scope>
    <source>
        <strain evidence="1">CBHHK002</strain>
    </source>
</reference>
<comment type="caution">
    <text evidence="1">The sequence shown here is derived from an EMBL/GenBank/DDBJ whole genome shotgun (WGS) entry which is preliminary data.</text>
</comment>
<protein>
    <submittedName>
        <fullName evidence="1">Uncharacterized protein</fullName>
    </submittedName>
</protein>
<proteinExistence type="predicted"/>
<accession>A0AAD6ZVB8</accession>
<sequence>MVHKHLDELISKIAQIVPLVTQEECALYEAQILLPHNSRLEATSKENFQFDVQGTPRPPWNKSAACVFSYLTIQQLGLLNSLEMFNAITKAFETYVDHIIRRYKLSLKTAEEQALEHSKHSKYGRKYRKELKYIQLFHRRRFIGYLSPPLWKHASMLELLGVDGMSSDESGQEDDWDEYKILAPLWRASEVAPWLRMFDTIHRILRAVGNPQAQQGTFPHWRILTNAKSRNKKFVAGLLHNVYDQAWIAGEKLTEEVIYPTPDAYDFNHEPSIIQYVLCYFTA</sequence>
<dbReference type="AlphaFoldDB" id="A0AAD6ZVB8"/>
<keyword evidence="2" id="KW-1185">Reference proteome</keyword>
<dbReference type="EMBL" id="JARIHO010000025">
    <property type="protein sequence ID" value="KAJ7342317.1"/>
    <property type="molecule type" value="Genomic_DNA"/>
</dbReference>
<name>A0AAD6ZVB8_9AGAR</name>